<dbReference type="EMBL" id="JZDQ02000038">
    <property type="protein sequence ID" value="OIJ24481.1"/>
    <property type="molecule type" value="Genomic_DNA"/>
</dbReference>
<dbReference type="Proteomes" id="UP000033772">
    <property type="component" value="Unassembled WGS sequence"/>
</dbReference>
<dbReference type="InterPro" id="IPR046198">
    <property type="entry name" value="DUF6230"/>
</dbReference>
<keyword evidence="1" id="KW-1133">Transmembrane helix</keyword>
<gene>
    <name evidence="2" type="ORF">UG56_022630</name>
</gene>
<dbReference type="Pfam" id="PF19741">
    <property type="entry name" value="DUF6230"/>
    <property type="match status" value="1"/>
</dbReference>
<comment type="caution">
    <text evidence="2">The sequence shown here is derived from an EMBL/GenBank/DDBJ whole genome shotgun (WGS) entry which is preliminary data.</text>
</comment>
<dbReference type="RefSeq" id="WP_045549441.1">
    <property type="nucleotide sequence ID" value="NZ_JZDQ02000038.1"/>
</dbReference>
<keyword evidence="1" id="KW-0472">Membrane</keyword>
<name>A0A1J4N281_9ACTN</name>
<dbReference type="AlphaFoldDB" id="A0A1J4N281"/>
<evidence type="ECO:0000313" key="2">
    <source>
        <dbReference type="EMBL" id="OIJ24481.1"/>
    </source>
</evidence>
<accession>A0A1J4N281</accession>
<sequence length="303" mass="31618">MSPRARRFERTEPWGQETGVSHVWGRLTGRLYRAAYAAIDHAAEQSAQMKADAESVRRGSRKRSLPLMIVGSAALVAMFGAVSQNALAVNFTTGNSKFKLYSNYLDAEHAAGYLAPTSRQGSTDCDADVADVQAQCGVTELGIYQAKLAGLCGIATENIPLVGNYSLMITAGDDVPDSYSGSSIPTGTTTDPTTGKLVNGSLSNAISATNLYLNSDALSGYGNKISGMNLGQSAETVGDSAGLTFEGNANQMPKAGAFGLYARQLNVAGLNGNSYGLNLKGNITLPKLSLRVVPGAKTQADCS</sequence>
<dbReference type="STRING" id="1844.UG56_022630"/>
<proteinExistence type="predicted"/>
<evidence type="ECO:0000256" key="1">
    <source>
        <dbReference type="SAM" id="Phobius"/>
    </source>
</evidence>
<dbReference type="OrthoDB" id="3686197at2"/>
<evidence type="ECO:0008006" key="4">
    <source>
        <dbReference type="Google" id="ProtNLM"/>
    </source>
</evidence>
<keyword evidence="3" id="KW-1185">Reference proteome</keyword>
<keyword evidence="1" id="KW-0812">Transmembrane</keyword>
<feature type="transmembrane region" description="Helical" evidence="1">
    <location>
        <begin position="65"/>
        <end position="82"/>
    </location>
</feature>
<reference evidence="2" key="1">
    <citation type="submission" date="2016-10" db="EMBL/GenBank/DDBJ databases">
        <title>Draft Genome Sequence of Nocardioides luteus Strain BAFB, an Alkane-Degrading Bacterium Isolated from JP-7 Polluted Soil.</title>
        <authorList>
            <person name="Brown L."/>
            <person name="Ruiz O.N."/>
            <person name="Gunasekera T."/>
        </authorList>
    </citation>
    <scope>NUCLEOTIDE SEQUENCE [LARGE SCALE GENOMIC DNA]</scope>
    <source>
        <strain evidence="2">BAFB</strain>
    </source>
</reference>
<evidence type="ECO:0000313" key="3">
    <source>
        <dbReference type="Proteomes" id="UP000033772"/>
    </source>
</evidence>
<protein>
    <recommendedName>
        <fullName evidence="4">Cholesterol esterase</fullName>
    </recommendedName>
</protein>
<organism evidence="2 3">
    <name type="scientific">Nocardioides luteus</name>
    <dbReference type="NCBI Taxonomy" id="1844"/>
    <lineage>
        <taxon>Bacteria</taxon>
        <taxon>Bacillati</taxon>
        <taxon>Actinomycetota</taxon>
        <taxon>Actinomycetes</taxon>
        <taxon>Propionibacteriales</taxon>
        <taxon>Nocardioidaceae</taxon>
        <taxon>Nocardioides</taxon>
    </lineage>
</organism>